<protein>
    <submittedName>
        <fullName evidence="1">Uncharacterized protein</fullName>
    </submittedName>
</protein>
<reference evidence="2" key="1">
    <citation type="submission" date="2015-10" db="EMBL/GenBank/DDBJ databases">
        <title>Niche specialization of a soil ammonia-oxidizing archaeon, Candidatus Nitrosocosmicus oleophilus.</title>
        <authorList>
            <person name="Jung M.-Y."/>
            <person name="Rhee S.-K."/>
        </authorList>
    </citation>
    <scope>NUCLEOTIDE SEQUENCE [LARGE SCALE GENOMIC DNA]</scope>
    <source>
        <strain evidence="2">MY3</strain>
    </source>
</reference>
<organism evidence="1 2">
    <name type="scientific">Candidatus Nitrosocosmicus oleophilus</name>
    <dbReference type="NCBI Taxonomy" id="1353260"/>
    <lineage>
        <taxon>Archaea</taxon>
        <taxon>Nitrososphaerota</taxon>
        <taxon>Nitrososphaeria</taxon>
        <taxon>Nitrososphaerales</taxon>
        <taxon>Nitrososphaeraceae</taxon>
        <taxon>Candidatus Nitrosocosmicus</taxon>
    </lineage>
</organism>
<dbReference type="KEGG" id="taa:NMY3_00347"/>
<dbReference type="AlphaFoldDB" id="A0A654LWD9"/>
<name>A0A654LWD9_9ARCH</name>
<keyword evidence="2" id="KW-1185">Reference proteome</keyword>
<dbReference type="Proteomes" id="UP000058925">
    <property type="component" value="Chromosome"/>
</dbReference>
<evidence type="ECO:0000313" key="1">
    <source>
        <dbReference type="EMBL" id="ALI34561.1"/>
    </source>
</evidence>
<gene>
    <name evidence="1" type="ORF">NMY3_00347</name>
</gene>
<proteinExistence type="predicted"/>
<dbReference type="RefSeq" id="WP_196817197.1">
    <property type="nucleotide sequence ID" value="NZ_CP012850.1"/>
</dbReference>
<evidence type="ECO:0000313" key="2">
    <source>
        <dbReference type="Proteomes" id="UP000058925"/>
    </source>
</evidence>
<dbReference type="EMBL" id="CP012850">
    <property type="protein sequence ID" value="ALI34561.1"/>
    <property type="molecule type" value="Genomic_DNA"/>
</dbReference>
<accession>A0A654LWD9</accession>
<dbReference type="GeneID" id="60420528"/>
<sequence length="709" mass="82221">MSYLHFSGKFRVYPPLYNNNPLRPEKYFDPNLTPDEVKEKVTGGVDPLRYFEFEFYDTFIKKVTYNDGNFVYDDKEEPIIGKELLLKGMLVDVSPHLIRGRLFAGELRVLDYTLAKTETATQSDLFKAIRGSNADDIGVVSADFESSLYEVSELKNEFITENNSRFIKESEGKVNLKLYFNLNSFDFKSLEGKVYGYIGPDIPLENEQEVRIKGRRLLLDPLIPTEIKTVFNIQDSSFEPTDDIGRDDLEGTYEILEYEKLVVVRYLNFMPFINNAHTPYPDYTFSIVLLKNDKPIDGIDPILIDIINEQSISRDGGVCIFRIPENVIYENDYSDFSISIKVSKKGFQENSPFLKEPIYDLILKDNQKFLTLGSAKNNERIFVRVYKKNKLARGDRVWLLLSSPSNDKSPTVARWSDTNVSSDSGIIECSLKTVDLENCTEAIVDPIFPKKSEKDEPTRISGELPWDRYYGNYVSIKLNSDEKHDVQINIPVRVLHEVKTHFIDNINTLEKEEIQDIVTKLLSYYTRYYPWLHVKYVYASGTNDNTIKPTFEQFLKIKEYLDFVSPKHIHGWHSAQGAIGKIDHFLDRLERDDHDWRKMPRSRDFPINGIEFLKAWKSSLVTKVIQEIDKAKEELIKEYADLEIDENLDINDWGDVEKVIDKIEDLTTISGNLSNEQKRVILTSKISIYNFMIEKLKDSTKQTSHSHQH</sequence>